<evidence type="ECO:0000256" key="1">
    <source>
        <dbReference type="SAM" id="SignalP"/>
    </source>
</evidence>
<dbReference type="KEGG" id="clap:NCTC11466_00407"/>
<evidence type="ECO:0000313" key="3">
    <source>
        <dbReference type="EMBL" id="VEB95301.1"/>
    </source>
</evidence>
<evidence type="ECO:0000313" key="4">
    <source>
        <dbReference type="Proteomes" id="UP000274122"/>
    </source>
</evidence>
<gene>
    <name evidence="3" type="ORF">NCTC11466_00407</name>
</gene>
<accession>A0A447UXB2</accession>
<organism evidence="3 4">
    <name type="scientific">Cedecea lapagei</name>
    <dbReference type="NCBI Taxonomy" id="158823"/>
    <lineage>
        <taxon>Bacteria</taxon>
        <taxon>Pseudomonadati</taxon>
        <taxon>Pseudomonadota</taxon>
        <taxon>Gammaproteobacteria</taxon>
        <taxon>Enterobacterales</taxon>
        <taxon>Enterobacteriaceae</taxon>
        <taxon>Cedecea</taxon>
    </lineage>
</organism>
<dbReference type="Proteomes" id="UP000274122">
    <property type="component" value="Chromosome"/>
</dbReference>
<keyword evidence="1" id="KW-0732">Signal</keyword>
<dbReference type="Pfam" id="PF07007">
    <property type="entry name" value="LprI"/>
    <property type="match status" value="1"/>
</dbReference>
<dbReference type="OrthoDB" id="9808041at2"/>
<dbReference type="EMBL" id="LR134201">
    <property type="protein sequence ID" value="VEB95301.1"/>
    <property type="molecule type" value="Genomic_DNA"/>
</dbReference>
<proteinExistence type="predicted"/>
<name>A0A447UXB2_9ENTR</name>
<evidence type="ECO:0000259" key="2">
    <source>
        <dbReference type="Pfam" id="PF07007"/>
    </source>
</evidence>
<feature type="domain" description="Lysozyme inhibitor LprI-like N-terminal" evidence="2">
    <location>
        <begin position="40"/>
        <end position="137"/>
    </location>
</feature>
<dbReference type="Gene3D" id="1.20.1270.180">
    <property type="match status" value="1"/>
</dbReference>
<keyword evidence="4" id="KW-1185">Reference proteome</keyword>
<reference evidence="3 4" key="1">
    <citation type="submission" date="2018-12" db="EMBL/GenBank/DDBJ databases">
        <authorList>
            <consortium name="Pathogen Informatics"/>
        </authorList>
    </citation>
    <scope>NUCLEOTIDE SEQUENCE [LARGE SCALE GENOMIC DNA]</scope>
    <source>
        <strain evidence="3 4">NCTC11466</strain>
    </source>
</reference>
<dbReference type="RefSeq" id="WP_126354428.1">
    <property type="nucleotide sequence ID" value="NZ_LR134201.1"/>
</dbReference>
<protein>
    <submittedName>
        <fullName evidence="3">Uncharacterized protein conserved in bacteria</fullName>
    </submittedName>
</protein>
<sequence>MQITLKACLVIVACMPLLALANDPQPAKDATALREACSEYAEAGMRDCLIKQSKESEQVLEKASKTAASRIAEWDEDQSYIEQASAALKTSNQRFIHYRDSQCQLAASLSGGAAGNAREIRRLSCVAELNFGRAEQLTSAVSELAVK</sequence>
<dbReference type="AlphaFoldDB" id="A0A447UXB2"/>
<feature type="chain" id="PRO_5019567810" evidence="1">
    <location>
        <begin position="22"/>
        <end position="147"/>
    </location>
</feature>
<dbReference type="InterPro" id="IPR009739">
    <property type="entry name" value="LprI-like_N"/>
</dbReference>
<feature type="signal peptide" evidence="1">
    <location>
        <begin position="1"/>
        <end position="21"/>
    </location>
</feature>